<name>A0A2G5U399_9PELO</name>
<dbReference type="Pfam" id="PF08277">
    <property type="entry name" value="PAN_3"/>
    <property type="match status" value="1"/>
</dbReference>
<dbReference type="CDD" id="cd00037">
    <property type="entry name" value="CLECT"/>
    <property type="match status" value="1"/>
</dbReference>
<evidence type="ECO:0000256" key="1">
    <source>
        <dbReference type="SAM" id="SignalP"/>
    </source>
</evidence>
<dbReference type="InterPro" id="IPR016187">
    <property type="entry name" value="CTDL_fold"/>
</dbReference>
<sequence length="299" mass="33879">MFLILLLLLVSFHYNEAYIGMVVHTGMVMSCSNPQWRIEVKWKECIVSCAKNESCAVAQTYPIKFGLCYTCGIENIRSSESVDDYRYQIALKTSSKPQPLCDSFKMGQYTTYFNNTSGLTNNSYAIQLLKNVTRRCPTNWRLFNRELGDWCIKMYGGSVSQTKATEECAKYGAVLSGLETQNETNFLHDFGSKNLEGEFATVWVDGVRRKGCQTTGEKQFPPGCKSFDGFNFTDKLLSTKSGYKWEMNNPDGLKREGGSDYQDCLALWIKFKPNEKLIDDVFCDDQGVKGYVCGKEPGY</sequence>
<dbReference type="OrthoDB" id="5825749at2759"/>
<keyword evidence="1" id="KW-0732">Signal</keyword>
<organism evidence="3 4">
    <name type="scientific">Caenorhabditis nigoni</name>
    <dbReference type="NCBI Taxonomy" id="1611254"/>
    <lineage>
        <taxon>Eukaryota</taxon>
        <taxon>Metazoa</taxon>
        <taxon>Ecdysozoa</taxon>
        <taxon>Nematoda</taxon>
        <taxon>Chromadorea</taxon>
        <taxon>Rhabditida</taxon>
        <taxon>Rhabditina</taxon>
        <taxon>Rhabditomorpha</taxon>
        <taxon>Rhabditoidea</taxon>
        <taxon>Rhabditidae</taxon>
        <taxon>Peloderinae</taxon>
        <taxon>Caenorhabditis</taxon>
    </lineage>
</organism>
<protein>
    <recommendedName>
        <fullName evidence="2">C-type lectin domain-containing protein</fullName>
    </recommendedName>
</protein>
<dbReference type="EMBL" id="PDUG01000004">
    <property type="protein sequence ID" value="PIC33943.1"/>
    <property type="molecule type" value="Genomic_DNA"/>
</dbReference>
<proteinExistence type="predicted"/>
<dbReference type="InterPro" id="IPR016186">
    <property type="entry name" value="C-type_lectin-like/link_sf"/>
</dbReference>
<feature type="domain" description="C-type lectin" evidence="2">
    <location>
        <begin position="136"/>
        <end position="294"/>
    </location>
</feature>
<dbReference type="Gene3D" id="3.10.100.10">
    <property type="entry name" value="Mannose-Binding Protein A, subunit A"/>
    <property type="match status" value="1"/>
</dbReference>
<evidence type="ECO:0000259" key="2">
    <source>
        <dbReference type="SMART" id="SM00034"/>
    </source>
</evidence>
<dbReference type="PANTHER" id="PTHR47629">
    <property type="entry name" value="C-TYPE LECTIN-RELATED"/>
    <property type="match status" value="1"/>
</dbReference>
<accession>A0A2G5U399</accession>
<dbReference type="STRING" id="1611254.A0A2G5U399"/>
<dbReference type="PANTHER" id="PTHR47629:SF4">
    <property type="entry name" value="PAN-3 DOMAIN-CONTAINING PROTEIN"/>
    <property type="match status" value="1"/>
</dbReference>
<gene>
    <name evidence="3" type="primary">Cnig_chr_IV.g13740</name>
    <name evidence="3" type="ORF">B9Z55_013740</name>
</gene>
<feature type="signal peptide" evidence="1">
    <location>
        <begin position="1"/>
        <end position="17"/>
    </location>
</feature>
<comment type="caution">
    <text evidence="3">The sequence shown here is derived from an EMBL/GenBank/DDBJ whole genome shotgun (WGS) entry which is preliminary data.</text>
</comment>
<reference evidence="4" key="1">
    <citation type="submission" date="2017-10" db="EMBL/GenBank/DDBJ databases">
        <title>Rapid genome shrinkage in a self-fertile nematode reveals novel sperm competition proteins.</title>
        <authorList>
            <person name="Yin D."/>
            <person name="Schwarz E.M."/>
            <person name="Thomas C.G."/>
            <person name="Felde R.L."/>
            <person name="Korf I.F."/>
            <person name="Cutter A.D."/>
            <person name="Schartner C.M."/>
            <person name="Ralston E.J."/>
            <person name="Meyer B.J."/>
            <person name="Haag E.S."/>
        </authorList>
    </citation>
    <scope>NUCLEOTIDE SEQUENCE [LARGE SCALE GENOMIC DNA]</scope>
    <source>
        <strain evidence="4">JU1422</strain>
    </source>
</reference>
<dbReference type="SUPFAM" id="SSF56436">
    <property type="entry name" value="C-type lectin-like"/>
    <property type="match status" value="1"/>
</dbReference>
<evidence type="ECO:0000313" key="3">
    <source>
        <dbReference type="EMBL" id="PIC33943.1"/>
    </source>
</evidence>
<dbReference type="InterPro" id="IPR006583">
    <property type="entry name" value="PAN-3_domain"/>
</dbReference>
<dbReference type="SMART" id="SM00034">
    <property type="entry name" value="CLECT"/>
    <property type="match status" value="1"/>
</dbReference>
<keyword evidence="4" id="KW-1185">Reference proteome</keyword>
<evidence type="ECO:0000313" key="4">
    <source>
        <dbReference type="Proteomes" id="UP000230233"/>
    </source>
</evidence>
<dbReference type="Proteomes" id="UP000230233">
    <property type="component" value="Chromosome IV"/>
</dbReference>
<dbReference type="AlphaFoldDB" id="A0A2G5U399"/>
<dbReference type="InterPro" id="IPR001304">
    <property type="entry name" value="C-type_lectin-like"/>
</dbReference>
<feature type="chain" id="PRO_5013869007" description="C-type lectin domain-containing protein" evidence="1">
    <location>
        <begin position="18"/>
        <end position="299"/>
    </location>
</feature>